<dbReference type="GO" id="GO:0006281">
    <property type="term" value="P:DNA repair"/>
    <property type="evidence" value="ECO:0007669"/>
    <property type="project" value="InterPro"/>
</dbReference>
<feature type="region of interest" description="Disordered" evidence="17">
    <location>
        <begin position="145"/>
        <end position="172"/>
    </location>
</feature>
<feature type="binding site" evidence="16">
    <location>
        <begin position="360"/>
        <end position="369"/>
    </location>
    <ligand>
        <name>S-adenosyl-L-methionine</name>
        <dbReference type="ChEBI" id="CHEBI:59789"/>
    </ligand>
</feature>
<dbReference type="SUPFAM" id="SSF53335">
    <property type="entry name" value="S-adenosyl-L-methionine-dependent methyltransferases"/>
    <property type="match status" value="1"/>
</dbReference>
<dbReference type="PROSITE" id="PS51569">
    <property type="entry name" value="DOT1"/>
    <property type="match status" value="1"/>
</dbReference>
<evidence type="ECO:0000313" key="20">
    <source>
        <dbReference type="Proteomes" id="UP000800093"/>
    </source>
</evidence>
<dbReference type="GO" id="GO:0000781">
    <property type="term" value="C:chromosome, telomeric region"/>
    <property type="evidence" value="ECO:0007669"/>
    <property type="project" value="GOC"/>
</dbReference>
<dbReference type="Pfam" id="PF08123">
    <property type="entry name" value="DOT1"/>
    <property type="match status" value="1"/>
</dbReference>
<dbReference type="EMBL" id="ML986583">
    <property type="protein sequence ID" value="KAF2269199.1"/>
    <property type="molecule type" value="Genomic_DNA"/>
</dbReference>
<dbReference type="GO" id="GO:0140956">
    <property type="term" value="F:histone H3K79 trimethyltransferase activity"/>
    <property type="evidence" value="ECO:0007669"/>
    <property type="project" value="UniProtKB-EC"/>
</dbReference>
<dbReference type="GO" id="GO:0042393">
    <property type="term" value="F:histone binding"/>
    <property type="evidence" value="ECO:0007669"/>
    <property type="project" value="InterPro"/>
</dbReference>
<keyword evidence="9 15" id="KW-0156">Chromatin regulator</keyword>
<dbReference type="OrthoDB" id="443402at2759"/>
<evidence type="ECO:0000256" key="17">
    <source>
        <dbReference type="SAM" id="MobiDB-lite"/>
    </source>
</evidence>
<evidence type="ECO:0000256" key="14">
    <source>
        <dbReference type="ARBA" id="ARBA00047770"/>
    </source>
</evidence>
<evidence type="ECO:0000256" key="15">
    <source>
        <dbReference type="PIRNR" id="PIRNR017570"/>
    </source>
</evidence>
<evidence type="ECO:0000256" key="10">
    <source>
        <dbReference type="ARBA" id="ARBA00023015"/>
    </source>
</evidence>
<dbReference type="GO" id="GO:0000077">
    <property type="term" value="P:DNA damage checkpoint signaling"/>
    <property type="evidence" value="ECO:0007669"/>
    <property type="project" value="InterPro"/>
</dbReference>
<dbReference type="InterPro" id="IPR025789">
    <property type="entry name" value="DOT1_dom"/>
</dbReference>
<comment type="function">
    <text evidence="1 15">Histone methyltransferase that specifically trimethylates histone H3 to form H3K79me3. This methylation is required for telomere silencing and for the pachytene checkpoint during the meiotic cell cycle by allowing the recruitment of RAD9 to double strand breaks. Nucleosomes are preferred as substrate compared to free histone.</text>
</comment>
<keyword evidence="7 15" id="KW-0949">S-adenosyl-L-methionine</keyword>
<dbReference type="Proteomes" id="UP000800093">
    <property type="component" value="Unassembled WGS sequence"/>
</dbReference>
<evidence type="ECO:0000256" key="2">
    <source>
        <dbReference type="ARBA" id="ARBA00004123"/>
    </source>
</evidence>
<proteinExistence type="inferred from homology"/>
<comment type="subcellular location">
    <subcellularLocation>
        <location evidence="2 15">Nucleus</location>
    </subcellularLocation>
</comment>
<comment type="similarity">
    <text evidence="15">Belongs to the class I-like SAM-binding methyltransferase superfamily. DOT1 family.</text>
</comment>
<dbReference type="GO" id="GO:0000786">
    <property type="term" value="C:nucleosome"/>
    <property type="evidence" value="ECO:0007669"/>
    <property type="project" value="InterPro"/>
</dbReference>
<evidence type="ECO:0000256" key="6">
    <source>
        <dbReference type="ARBA" id="ARBA00022679"/>
    </source>
</evidence>
<dbReference type="CDD" id="cd02440">
    <property type="entry name" value="AdoMet_MTases"/>
    <property type="match status" value="1"/>
</dbReference>
<evidence type="ECO:0000256" key="11">
    <source>
        <dbReference type="ARBA" id="ARBA00023163"/>
    </source>
</evidence>
<dbReference type="GO" id="GO:0031509">
    <property type="term" value="P:subtelomeric heterochromatin formation"/>
    <property type="evidence" value="ECO:0007669"/>
    <property type="project" value="InterPro"/>
</dbReference>
<accession>A0A9P4TPX3</accession>
<feature type="region of interest" description="Disordered" evidence="17">
    <location>
        <begin position="1"/>
        <end position="129"/>
    </location>
</feature>
<dbReference type="InterPro" id="IPR029063">
    <property type="entry name" value="SAM-dependent_MTases_sf"/>
</dbReference>
<evidence type="ECO:0000256" key="9">
    <source>
        <dbReference type="ARBA" id="ARBA00022853"/>
    </source>
</evidence>
<keyword evidence="20" id="KW-1185">Reference proteome</keyword>
<dbReference type="EC" id="2.1.1.360" evidence="3 15"/>
<dbReference type="Gene3D" id="3.40.50.150">
    <property type="entry name" value="Vaccinia Virus protein VP39"/>
    <property type="match status" value="1"/>
</dbReference>
<keyword evidence="6 15" id="KW-0808">Transferase</keyword>
<dbReference type="Gene3D" id="1.10.260.170">
    <property type="match status" value="1"/>
</dbReference>
<evidence type="ECO:0000256" key="7">
    <source>
        <dbReference type="ARBA" id="ARBA00022691"/>
    </source>
</evidence>
<evidence type="ECO:0000313" key="19">
    <source>
        <dbReference type="EMBL" id="KAF2269199.1"/>
    </source>
</evidence>
<evidence type="ECO:0000259" key="18">
    <source>
        <dbReference type="PROSITE" id="PS51569"/>
    </source>
</evidence>
<organism evidence="19 20">
    <name type="scientific">Lojkania enalia</name>
    <dbReference type="NCBI Taxonomy" id="147567"/>
    <lineage>
        <taxon>Eukaryota</taxon>
        <taxon>Fungi</taxon>
        <taxon>Dikarya</taxon>
        <taxon>Ascomycota</taxon>
        <taxon>Pezizomycotina</taxon>
        <taxon>Dothideomycetes</taxon>
        <taxon>Pleosporomycetidae</taxon>
        <taxon>Pleosporales</taxon>
        <taxon>Pleosporales incertae sedis</taxon>
        <taxon>Lojkania</taxon>
    </lineage>
</organism>
<comment type="caution">
    <text evidence="19">The sequence shown here is derived from an EMBL/GenBank/DDBJ whole genome shotgun (WGS) entry which is preliminary data.</text>
</comment>
<evidence type="ECO:0000256" key="16">
    <source>
        <dbReference type="PIRSR" id="PIRSR017570-1"/>
    </source>
</evidence>
<keyword evidence="5 15" id="KW-0489">Methyltransferase</keyword>
<dbReference type="GO" id="GO:0005634">
    <property type="term" value="C:nucleus"/>
    <property type="evidence" value="ECO:0007669"/>
    <property type="project" value="UniProtKB-SubCell"/>
</dbReference>
<keyword evidence="12 15" id="KW-0539">Nucleus</keyword>
<keyword evidence="11 15" id="KW-0804">Transcription</keyword>
<evidence type="ECO:0000256" key="8">
    <source>
        <dbReference type="ARBA" id="ARBA00022737"/>
    </source>
</evidence>
<dbReference type="GO" id="GO:0032259">
    <property type="term" value="P:methylation"/>
    <property type="evidence" value="ECO:0007669"/>
    <property type="project" value="UniProtKB-KW"/>
</dbReference>
<feature type="compositionally biased region" description="Low complexity" evidence="17">
    <location>
        <begin position="63"/>
        <end position="74"/>
    </location>
</feature>
<feature type="binding site" evidence="16">
    <location>
        <begin position="337"/>
        <end position="340"/>
    </location>
    <ligand>
        <name>S-adenosyl-L-methionine</name>
        <dbReference type="ChEBI" id="CHEBI:59789"/>
    </ligand>
</feature>
<dbReference type="PANTHER" id="PTHR21451">
    <property type="entry name" value="HISTONE H3 METHYLTRANSFERASE"/>
    <property type="match status" value="1"/>
</dbReference>
<keyword evidence="10 15" id="KW-0805">Transcription regulation</keyword>
<evidence type="ECO:0000256" key="12">
    <source>
        <dbReference type="ARBA" id="ARBA00023242"/>
    </source>
</evidence>
<keyword evidence="8" id="KW-0677">Repeat</keyword>
<evidence type="ECO:0000256" key="5">
    <source>
        <dbReference type="ARBA" id="ARBA00022603"/>
    </source>
</evidence>
<dbReference type="InterPro" id="IPR030445">
    <property type="entry name" value="H3-K79_meTrfase"/>
</dbReference>
<dbReference type="PANTHER" id="PTHR21451:SF0">
    <property type="entry name" value="HISTONE-LYSINE N-METHYLTRANSFERASE, H3 LYSINE-79 SPECIFIC"/>
    <property type="match status" value="1"/>
</dbReference>
<feature type="domain" description="DOT1" evidence="18">
    <location>
        <begin position="198"/>
        <end position="519"/>
    </location>
</feature>
<dbReference type="InterPro" id="IPR021162">
    <property type="entry name" value="Dot1"/>
</dbReference>
<dbReference type="PIRSF" id="PIRSF017570">
    <property type="entry name" value="Histone_H3-K79_MeTrfase"/>
    <property type="match status" value="1"/>
</dbReference>
<evidence type="ECO:0000256" key="1">
    <source>
        <dbReference type="ARBA" id="ARBA00003482"/>
    </source>
</evidence>
<name>A0A9P4TPX3_9PLEO</name>
<reference evidence="20" key="1">
    <citation type="journal article" date="2020" name="Stud. Mycol.">
        <title>101 Dothideomycetes genomes: A test case for predicting lifestyles and emergence of pathogens.</title>
        <authorList>
            <person name="Haridas S."/>
            <person name="Albert R."/>
            <person name="Binder M."/>
            <person name="Bloem J."/>
            <person name="LaButti K."/>
            <person name="Salamov A."/>
            <person name="Andreopoulos B."/>
            <person name="Baker S."/>
            <person name="Barry K."/>
            <person name="Bills G."/>
            <person name="Bluhm B."/>
            <person name="Cannon C."/>
            <person name="Castanera R."/>
            <person name="Culley D."/>
            <person name="Daum C."/>
            <person name="Ezra D."/>
            <person name="Gonzalez J."/>
            <person name="Henrissat B."/>
            <person name="Kuo A."/>
            <person name="Liang C."/>
            <person name="Lipzen A."/>
            <person name="Lutzoni F."/>
            <person name="Magnuson J."/>
            <person name="Mondo S."/>
            <person name="Nolan M."/>
            <person name="Ohm R."/>
            <person name="Pangilinan J."/>
            <person name="Park H.-J."/>
            <person name="Ramirez L."/>
            <person name="Alfaro M."/>
            <person name="Sun H."/>
            <person name="Tritt A."/>
            <person name="Yoshinaga Y."/>
            <person name="Zwiers L.-H."/>
            <person name="Turgeon B."/>
            <person name="Goodwin S."/>
            <person name="Spatafora J."/>
            <person name="Crous P."/>
            <person name="Grigoriev I."/>
        </authorList>
    </citation>
    <scope>NUCLEOTIDE SEQUENCE [LARGE SCALE GENOMIC DNA]</scope>
    <source>
        <strain evidence="20">CBS 304.66</strain>
    </source>
</reference>
<dbReference type="AlphaFoldDB" id="A0A9P4TPX3"/>
<evidence type="ECO:0000256" key="3">
    <source>
        <dbReference type="ARBA" id="ARBA00012190"/>
    </source>
</evidence>
<comment type="catalytic activity">
    <reaction evidence="14 15">
        <text>L-lysyl(79)-[histone H3] + 3 S-adenosyl-L-methionine = N(6),N(6),N(6)-trimethyl-L-lysyl(79)-[histone H3] + 3 S-adenosyl-L-homocysteine + 3 H(+)</text>
        <dbReference type="Rhea" id="RHEA:60328"/>
        <dbReference type="Rhea" id="RHEA-COMP:15549"/>
        <dbReference type="Rhea" id="RHEA-COMP:15552"/>
        <dbReference type="ChEBI" id="CHEBI:15378"/>
        <dbReference type="ChEBI" id="CHEBI:29969"/>
        <dbReference type="ChEBI" id="CHEBI:57856"/>
        <dbReference type="ChEBI" id="CHEBI:59789"/>
        <dbReference type="ChEBI" id="CHEBI:61961"/>
        <dbReference type="EC" id="2.1.1.360"/>
    </reaction>
</comment>
<evidence type="ECO:0000256" key="4">
    <source>
        <dbReference type="ARBA" id="ARBA00020987"/>
    </source>
</evidence>
<protein>
    <recommendedName>
        <fullName evidence="4 15">Histone-lysine N-methyltransferase, H3 lysine-79 specific</fullName>
        <ecNumber evidence="3 15">2.1.1.360</ecNumber>
    </recommendedName>
    <alternativeName>
        <fullName evidence="13 15">Histone H3-K79 methyltransferase</fullName>
    </alternativeName>
</protein>
<sequence length="519" mass="57353">MFNPNAKPKIRTVTVPVKKPVADNRAPSLPRKASTPEIHGAIGAGHGVRKPAAAPPKNRYQLTPSTKSRTSSTPRIDRKQLSVSHTQRKRKSSPATPQFASSDESSDGDDGGFLGIRKRQKTSSSIEPVAVNRCLEPDYRRRIRRQAPEPALENGASQNGSSKEGEEEEWELQHGLRMTRGEWAKDFKPAFSGLEKNPVVRLQYPSKNRLEKFELVVPYDSSNFNPIDDIYFSIEEIITHYLPPDLSADLSSETDGTVRLLKRAVHKNSPSDFEATLNTFNTLIRSKVHDGTIPKVLDEMHALPLSLTKRILAQVYQRTVSPYAHELRKVSGKETTYGELLPPFIHTIFSQTGLNSSHVFIDLGSGVGNVVLQSALQTGAESWGIEILDTPAKYAAHQARELRARAKLWDISLGSIHLLQGDLRDTTPIDAVLARADVILVNNKVFPPKLNEILLNKFLDLKTGCKVVSLASFGGGGKHGVRSEQSIARLFDEWRGESGTGSVSWAGESVEYYIATKAR</sequence>
<evidence type="ECO:0000256" key="13">
    <source>
        <dbReference type="ARBA" id="ARBA00029821"/>
    </source>
</evidence>
<feature type="binding site" evidence="16">
    <location>
        <position position="386"/>
    </location>
    <ligand>
        <name>S-adenosyl-L-methionine</name>
        <dbReference type="ChEBI" id="CHEBI:59789"/>
    </ligand>
</feature>
<gene>
    <name evidence="19" type="ORF">CC78DRAFT_305959</name>
</gene>